<feature type="compositionally biased region" description="Basic and acidic residues" evidence="3">
    <location>
        <begin position="317"/>
        <end position="331"/>
    </location>
</feature>
<protein>
    <recommendedName>
        <fullName evidence="2">Cilia- and flagella-associated protein 97</fullName>
    </recommendedName>
</protein>
<feature type="region of interest" description="Disordered" evidence="3">
    <location>
        <begin position="299"/>
        <end position="383"/>
    </location>
</feature>
<dbReference type="PANTHER" id="PTHR23035:SF1">
    <property type="entry name" value="CILIA- AND FLAGELLA-ASSOCIATED PROTEIN 97"/>
    <property type="match status" value="1"/>
</dbReference>
<evidence type="ECO:0000256" key="2">
    <source>
        <dbReference type="ARBA" id="ARBA00021424"/>
    </source>
</evidence>
<evidence type="ECO:0000256" key="3">
    <source>
        <dbReference type="SAM" id="MobiDB-lite"/>
    </source>
</evidence>
<feature type="compositionally biased region" description="Basic and acidic residues" evidence="3">
    <location>
        <begin position="196"/>
        <end position="208"/>
    </location>
</feature>
<dbReference type="EMBL" id="LR786193">
    <property type="protein sequence ID" value="CAB3258797.1"/>
    <property type="molecule type" value="mRNA"/>
</dbReference>
<feature type="compositionally biased region" description="Low complexity" evidence="3">
    <location>
        <begin position="67"/>
        <end position="91"/>
    </location>
</feature>
<gene>
    <name evidence="4" type="primary">Kiaa1430</name>
</gene>
<sequence>MDDKVDYDFFDDEQSPKQDKIKLQPSSSNTVEADILAHPLTTSSSESSQDSSDELHGTSGNASAAKSPTSLRSSSRVSTTSSKNRSNTNGSETSDDQLNKSHNSTYVVKHVSSHKKGKKKARAKSYSKSKPVSNKIHSSDSDVTDVSPLTSPPNSPVFHHRNEPAFPKKNKPPANMRHITKLNVVFRDSSSGDGLNEPHQRHSSRAETADTQQQRRVHDDHWSSSSDENEREQYDKKKSTKKDLKMRRDMAVRNHRKRLLDSSARESMEICNLLETVLEFEKKKQDAKEIQYRRRFDGEFSSRSQRKNMSFSNDQVRNIDHENQRLLREITKMNSRRSRPSSASSMRSVSTVKSNASTQSRTSTSSRSSRYSVSRKRDDRPTKLYHSAINRVNYQQQIERENMQLLKRLQAAKPTQGMRRRAQLEDYKQQTKYMGGTIDRNNMSVQRAHELTRNADVVRDAIGLSRQHHGKPVWQDSW</sequence>
<name>A0A6F9DGM4_9ASCI</name>
<dbReference type="GO" id="GO:0007283">
    <property type="term" value="P:spermatogenesis"/>
    <property type="evidence" value="ECO:0007669"/>
    <property type="project" value="TreeGrafter"/>
</dbReference>
<accession>A0A6F9DGM4</accession>
<dbReference type="PANTHER" id="PTHR23035">
    <property type="entry name" value="CILIA- AND FLAGELLA-ASSOCIATED PROTEIN 97-RELATED"/>
    <property type="match status" value="1"/>
</dbReference>
<proteinExistence type="evidence at transcript level"/>
<organism evidence="4">
    <name type="scientific">Phallusia mammillata</name>
    <dbReference type="NCBI Taxonomy" id="59560"/>
    <lineage>
        <taxon>Eukaryota</taxon>
        <taxon>Metazoa</taxon>
        <taxon>Chordata</taxon>
        <taxon>Tunicata</taxon>
        <taxon>Ascidiacea</taxon>
        <taxon>Phlebobranchia</taxon>
        <taxon>Ascidiidae</taxon>
        <taxon>Phallusia</taxon>
    </lineage>
</organism>
<feature type="compositionally biased region" description="Low complexity" evidence="3">
    <location>
        <begin position="164"/>
        <end position="175"/>
    </location>
</feature>
<feature type="compositionally biased region" description="Basic and acidic residues" evidence="3">
    <location>
        <begin position="231"/>
        <end position="252"/>
    </location>
</feature>
<evidence type="ECO:0000256" key="1">
    <source>
        <dbReference type="ARBA" id="ARBA00008315"/>
    </source>
</evidence>
<reference evidence="4" key="1">
    <citation type="submission" date="2020-04" db="EMBL/GenBank/DDBJ databases">
        <authorList>
            <person name="Neveu A P."/>
        </authorList>
    </citation>
    <scope>NUCLEOTIDE SEQUENCE</scope>
    <source>
        <tissue evidence="4">Whole embryo</tissue>
    </source>
</reference>
<dbReference type="Pfam" id="PF13879">
    <property type="entry name" value="Hmw_CFAP97"/>
    <property type="match status" value="1"/>
</dbReference>
<feature type="compositionally biased region" description="Polar residues" evidence="3">
    <location>
        <begin position="301"/>
        <end position="316"/>
    </location>
</feature>
<feature type="compositionally biased region" description="Low complexity" evidence="3">
    <location>
        <begin position="340"/>
        <end position="372"/>
    </location>
</feature>
<dbReference type="AlphaFoldDB" id="A0A6F9DGM4"/>
<evidence type="ECO:0000313" key="4">
    <source>
        <dbReference type="EMBL" id="CAB3258797.1"/>
    </source>
</evidence>
<dbReference type="InterPro" id="IPR038791">
    <property type="entry name" value="Cfap97/Hemingway"/>
</dbReference>
<feature type="region of interest" description="Disordered" evidence="3">
    <location>
        <begin position="1"/>
        <end position="258"/>
    </location>
</feature>
<comment type="similarity">
    <text evidence="1">Belongs to the CFAP97 family.</text>
</comment>
<feature type="compositionally biased region" description="Basic residues" evidence="3">
    <location>
        <begin position="111"/>
        <end position="127"/>
    </location>
</feature>
<dbReference type="InterPro" id="IPR029488">
    <property type="entry name" value="Hmw/CFAP97"/>
</dbReference>